<evidence type="ECO:0000313" key="3">
    <source>
        <dbReference type="Proteomes" id="UP000221511"/>
    </source>
</evidence>
<reference evidence="2 3" key="1">
    <citation type="submission" date="2016-05" db="EMBL/GenBank/DDBJ databases">
        <title>Campylobacter bacteriophages isolated in Slovenia.</title>
        <authorList>
            <person name="Janez N."/>
            <person name="Peterka M."/>
            <person name="Accetto T."/>
        </authorList>
    </citation>
    <scope>NUCLEOTIDE SEQUENCE [LARGE SCALE GENOMIC DNA]</scope>
</reference>
<organism evidence="2 3">
    <name type="scientific">Campylobacter phage PC5</name>
    <dbReference type="NCBI Taxonomy" id="1541690"/>
    <lineage>
        <taxon>Viruses</taxon>
        <taxon>Duplodnaviria</taxon>
        <taxon>Heunggongvirae</taxon>
        <taxon>Uroviricota</taxon>
        <taxon>Caudoviricetes</taxon>
        <taxon>Connertonviridae</taxon>
        <taxon>Fletchervirus</taxon>
        <taxon>Fletchervirus PC5</taxon>
    </lineage>
</organism>
<accession>A0A1B0XVV4</accession>
<dbReference type="EMBL" id="KX229736">
    <property type="protein sequence ID" value="ANH51232.1"/>
    <property type="molecule type" value="Genomic_DNA"/>
</dbReference>
<keyword evidence="3" id="KW-1185">Reference proteome</keyword>
<feature type="compositionally biased region" description="Basic residues" evidence="1">
    <location>
        <begin position="15"/>
        <end position="36"/>
    </location>
</feature>
<name>A0A1B0XVV4_9CAUD</name>
<feature type="compositionally biased region" description="Basic residues" evidence="1">
    <location>
        <begin position="47"/>
        <end position="57"/>
    </location>
</feature>
<dbReference type="Proteomes" id="UP000221511">
    <property type="component" value="Segment"/>
</dbReference>
<evidence type="ECO:0000313" key="2">
    <source>
        <dbReference type="EMBL" id="ANH51232.1"/>
    </source>
</evidence>
<feature type="region of interest" description="Disordered" evidence="1">
    <location>
        <begin position="1"/>
        <end position="57"/>
    </location>
</feature>
<protein>
    <submittedName>
        <fullName evidence="2">Uncharacterized protein</fullName>
    </submittedName>
</protein>
<proteinExistence type="predicted"/>
<gene>
    <name evidence="2" type="ORF">PC5_00113</name>
</gene>
<sequence length="73" mass="8715">MPPIKHMSVADRIAQKRYRKQPKVKRKLKIRAKKNAKAPSENMSWSSKKRGYVRKDPKLRRTMKLVAKLRRKS</sequence>
<evidence type="ECO:0000256" key="1">
    <source>
        <dbReference type="SAM" id="MobiDB-lite"/>
    </source>
</evidence>